<proteinExistence type="predicted"/>
<dbReference type="EMBL" id="JABBFO010000029">
    <property type="protein sequence ID" value="MBT0728546.1"/>
    <property type="molecule type" value="Genomic_DNA"/>
</dbReference>
<dbReference type="Proteomes" id="UP000786875">
    <property type="component" value="Unassembled WGS sequence"/>
</dbReference>
<evidence type="ECO:0000313" key="1">
    <source>
        <dbReference type="EMBL" id="MBT0728546.1"/>
    </source>
</evidence>
<accession>A0ABS5T841</accession>
<reference evidence="1 2" key="1">
    <citation type="submission" date="2020-04" db="EMBL/GenBank/DDBJ databases">
        <title>Genome sequencing of Rosenbergiella species.</title>
        <authorList>
            <person name="Alvarez-Perez S."/>
            <person name="Lievens B."/>
        </authorList>
    </citation>
    <scope>NUCLEOTIDE SEQUENCE [LARGE SCALE GENOMIC DNA]</scope>
    <source>
        <strain evidence="1 2">CdVSA20.1</strain>
    </source>
</reference>
<dbReference type="Pfam" id="PF15593">
    <property type="entry name" value="Imm42"/>
    <property type="match status" value="1"/>
</dbReference>
<organism evidence="1 2">
    <name type="scientific">Rosenbergiella australiborealis</name>
    <dbReference type="NCBI Taxonomy" id="1544696"/>
    <lineage>
        <taxon>Bacteria</taxon>
        <taxon>Pseudomonadati</taxon>
        <taxon>Pseudomonadota</taxon>
        <taxon>Gammaproteobacteria</taxon>
        <taxon>Enterobacterales</taxon>
        <taxon>Erwiniaceae</taxon>
        <taxon>Rosenbergiella</taxon>
    </lineage>
</organism>
<evidence type="ECO:0000313" key="2">
    <source>
        <dbReference type="Proteomes" id="UP000786875"/>
    </source>
</evidence>
<protein>
    <recommendedName>
        <fullName evidence="3">Immunity protein 42 of polymorphic toxin system</fullName>
    </recommendedName>
</protein>
<name>A0ABS5T841_9GAMM</name>
<gene>
    <name evidence="1" type="ORF">HGT73_14495</name>
</gene>
<comment type="caution">
    <text evidence="1">The sequence shown here is derived from an EMBL/GenBank/DDBJ whole genome shotgun (WGS) entry which is preliminary data.</text>
</comment>
<dbReference type="InterPro" id="IPR028958">
    <property type="entry name" value="Imm42"/>
</dbReference>
<sequence>MIIGNPYQIAIQIEQLDVLCSPTGIFNLILNDVLIPAKGVTTDLYIVISSLKESLEMGIKDIDGDIGGYPLDEMDFSEGTPDKLISLNVAELYDYGCNFWLGFDGDEERFIYTRDFESSFMENRFPRGTVESLIKSLPDAEMLVMDKLPNMTITKIA</sequence>
<dbReference type="RefSeq" id="WP_214215964.1">
    <property type="nucleotide sequence ID" value="NZ_JABBFO010000029.1"/>
</dbReference>
<keyword evidence="2" id="KW-1185">Reference proteome</keyword>
<evidence type="ECO:0008006" key="3">
    <source>
        <dbReference type="Google" id="ProtNLM"/>
    </source>
</evidence>